<sequence length="140" mass="16502">MAMNDINVKLTVFFENPFWVGVFEHVENNFLIVSKVTFGAEPKGYEVLDYIIKNYYSLVFSPAVETKIKKDKTNPKKAQRDVRKQMQVSGIGTKSQLALKSQHEQNKKESKVRRREEKEADELKRFLLKQYKKRKKHKGH</sequence>
<evidence type="ECO:0008006" key="4">
    <source>
        <dbReference type="Google" id="ProtNLM"/>
    </source>
</evidence>
<feature type="compositionally biased region" description="Polar residues" evidence="1">
    <location>
        <begin position="86"/>
        <end position="99"/>
    </location>
</feature>
<name>A0A133ZYL7_9FIRM</name>
<feature type="compositionally biased region" description="Basic and acidic residues" evidence="1">
    <location>
        <begin position="69"/>
        <end position="84"/>
    </location>
</feature>
<feature type="region of interest" description="Disordered" evidence="1">
    <location>
        <begin position="69"/>
        <end position="123"/>
    </location>
</feature>
<keyword evidence="3" id="KW-1185">Reference proteome</keyword>
<evidence type="ECO:0000313" key="2">
    <source>
        <dbReference type="EMBL" id="KXB60528.1"/>
    </source>
</evidence>
<dbReference type="PATRIC" id="fig|467210.3.peg.481"/>
<dbReference type="EMBL" id="LSDA01000012">
    <property type="protein sequence ID" value="KXB60528.1"/>
    <property type="molecule type" value="Genomic_DNA"/>
</dbReference>
<dbReference type="Pfam" id="PF11208">
    <property type="entry name" value="DUF2992"/>
    <property type="match status" value="1"/>
</dbReference>
<dbReference type="AlphaFoldDB" id="A0A133ZYL7"/>
<evidence type="ECO:0000313" key="3">
    <source>
        <dbReference type="Proteomes" id="UP000070394"/>
    </source>
</evidence>
<feature type="compositionally biased region" description="Basic and acidic residues" evidence="1">
    <location>
        <begin position="101"/>
        <end position="123"/>
    </location>
</feature>
<comment type="caution">
    <text evidence="2">The sequence shown here is derived from an EMBL/GenBank/DDBJ whole genome shotgun (WGS) entry which is preliminary data.</text>
</comment>
<accession>A0A133ZYL7</accession>
<dbReference type="PIRSF" id="PIRSF021328">
    <property type="entry name" value="UCP021328"/>
    <property type="match status" value="1"/>
</dbReference>
<proteinExistence type="predicted"/>
<dbReference type="InterPro" id="IPR016787">
    <property type="entry name" value="UCP021328"/>
</dbReference>
<gene>
    <name evidence="2" type="ORF">HMPREF1866_00487</name>
</gene>
<dbReference type="Proteomes" id="UP000070394">
    <property type="component" value="Unassembled WGS sequence"/>
</dbReference>
<evidence type="ECO:0000256" key="1">
    <source>
        <dbReference type="SAM" id="MobiDB-lite"/>
    </source>
</evidence>
<organism evidence="2 3">
    <name type="scientific">Lachnoanaerobaculum saburreum</name>
    <dbReference type="NCBI Taxonomy" id="467210"/>
    <lineage>
        <taxon>Bacteria</taxon>
        <taxon>Bacillati</taxon>
        <taxon>Bacillota</taxon>
        <taxon>Clostridia</taxon>
        <taxon>Lachnospirales</taxon>
        <taxon>Lachnospiraceae</taxon>
        <taxon>Lachnoanaerobaculum</taxon>
    </lineage>
</organism>
<reference evidence="3" key="1">
    <citation type="submission" date="2016-01" db="EMBL/GenBank/DDBJ databases">
        <authorList>
            <person name="Mitreva M."/>
            <person name="Pepin K.H."/>
            <person name="Mihindukulasuriya K.A."/>
            <person name="Fulton R."/>
            <person name="Fronick C."/>
            <person name="O'Laughlin M."/>
            <person name="Miner T."/>
            <person name="Herter B."/>
            <person name="Rosa B.A."/>
            <person name="Cordes M."/>
            <person name="Tomlinson C."/>
            <person name="Wollam A."/>
            <person name="Palsikar V.B."/>
            <person name="Mardis E.R."/>
            <person name="Wilson R.K."/>
        </authorList>
    </citation>
    <scope>NUCLEOTIDE SEQUENCE [LARGE SCALE GENOMIC DNA]</scope>
    <source>
        <strain evidence="3">DNF00896</strain>
    </source>
</reference>
<protein>
    <recommendedName>
        <fullName evidence="4">DUF2992 domain-containing protein</fullName>
    </recommendedName>
</protein>
<dbReference type="STRING" id="467210.HMPREF1866_00487"/>